<accession>A0ABX6P9C7</accession>
<sequence length="73" mass="8102">MDDNLTQYLKCDVELNFAGPSPAVVNKWAADVLRALADSIEKNEFEDGHHEVKDSVGKPVGTIYLDFSEGDEF</sequence>
<evidence type="ECO:0000313" key="2">
    <source>
        <dbReference type="Proteomes" id="UP000305673"/>
    </source>
</evidence>
<reference evidence="1 2" key="1">
    <citation type="submission" date="2020-05" db="EMBL/GenBank/DDBJ databases">
        <title>Genome sequences of pea root nodulating Rhizobium spp.</title>
        <authorList>
            <person name="Rahi P."/>
        </authorList>
    </citation>
    <scope>NUCLEOTIDE SEQUENCE [LARGE SCALE GENOMIC DNA]</scope>
    <source>
        <strain evidence="2">JKLM 12A2</strain>
    </source>
</reference>
<protein>
    <submittedName>
        <fullName evidence="1">Uncharacterized protein</fullName>
    </submittedName>
</protein>
<organism evidence="1 2">
    <name type="scientific">Rhizobium indicum</name>
    <dbReference type="NCBI Taxonomy" id="2583231"/>
    <lineage>
        <taxon>Bacteria</taxon>
        <taxon>Pseudomonadati</taxon>
        <taxon>Pseudomonadota</taxon>
        <taxon>Alphaproteobacteria</taxon>
        <taxon>Hyphomicrobiales</taxon>
        <taxon>Rhizobiaceae</taxon>
        <taxon>Rhizobium/Agrobacterium group</taxon>
        <taxon>Rhizobium</taxon>
    </lineage>
</organism>
<keyword evidence="2" id="KW-1185">Reference proteome</keyword>
<dbReference type="RefSeq" id="WP_138387525.1">
    <property type="nucleotide sequence ID" value="NZ_CP054021.1"/>
</dbReference>
<dbReference type="Proteomes" id="UP000305673">
    <property type="component" value="Chromosome"/>
</dbReference>
<proteinExistence type="predicted"/>
<name>A0ABX6P9C7_9HYPH</name>
<evidence type="ECO:0000313" key="1">
    <source>
        <dbReference type="EMBL" id="QKK15619.1"/>
    </source>
</evidence>
<dbReference type="EMBL" id="CP054021">
    <property type="protein sequence ID" value="QKK15619.1"/>
    <property type="molecule type" value="Genomic_DNA"/>
</dbReference>
<gene>
    <name evidence="1" type="ORF">FFM53_004100</name>
</gene>